<evidence type="ECO:0000256" key="1">
    <source>
        <dbReference type="ARBA" id="ARBA00003973"/>
    </source>
</evidence>
<evidence type="ECO:0000256" key="8">
    <source>
        <dbReference type="ARBA" id="ARBA00022679"/>
    </source>
</evidence>
<feature type="transmembrane region" description="Helical" evidence="18">
    <location>
        <begin position="7"/>
        <end position="27"/>
    </location>
</feature>
<evidence type="ECO:0000256" key="7">
    <source>
        <dbReference type="ARBA" id="ARBA00022516"/>
    </source>
</evidence>
<feature type="transmembrane region" description="Helical" evidence="18">
    <location>
        <begin position="123"/>
        <end position="142"/>
    </location>
</feature>
<sequence length="182" mass="20792">MNFNIPNSLSVMRILLIPVFLWTYLTASGPEDYYIAAGILVFSGLSDTVDGFIARRFHMITQLGKILDPMADKLTLASVICALWIRKPQWWPLYALLIAKDVLMLLGGIRLMKKNITIEGAKWFGKLSTVMFYVIMVIIIARPDLPDTNILVMLMVLALFMIFSFARYCFLFLRMIRSSNGR</sequence>
<keyword evidence="13" id="KW-0594">Phospholipid biosynthesis</keyword>
<dbReference type="PIRSF" id="PIRSF000847">
    <property type="entry name" value="Phos_ph_gly_syn"/>
    <property type="match status" value="1"/>
</dbReference>
<evidence type="ECO:0000256" key="13">
    <source>
        <dbReference type="ARBA" id="ARBA00023209"/>
    </source>
</evidence>
<dbReference type="EMBL" id="JACRTD010000003">
    <property type="protein sequence ID" value="MBC8584939.1"/>
    <property type="molecule type" value="Genomic_DNA"/>
</dbReference>
<evidence type="ECO:0000256" key="3">
    <source>
        <dbReference type="ARBA" id="ARBA00005042"/>
    </source>
</evidence>
<reference evidence="19" key="1">
    <citation type="submission" date="2020-08" db="EMBL/GenBank/DDBJ databases">
        <title>Genome public.</title>
        <authorList>
            <person name="Liu C."/>
            <person name="Sun Q."/>
        </authorList>
    </citation>
    <scope>NUCLEOTIDE SEQUENCE</scope>
    <source>
        <strain evidence="19">NSJ-64</strain>
    </source>
</reference>
<dbReference type="RefSeq" id="WP_262394725.1">
    <property type="nucleotide sequence ID" value="NZ_JACRTD010000003.1"/>
</dbReference>
<evidence type="ECO:0000256" key="6">
    <source>
        <dbReference type="ARBA" id="ARBA00014944"/>
    </source>
</evidence>
<keyword evidence="7" id="KW-0444">Lipid biosynthesis</keyword>
<dbReference type="InterPro" id="IPR050324">
    <property type="entry name" value="CDP-alcohol_PTase-I"/>
</dbReference>
<evidence type="ECO:0000256" key="16">
    <source>
        <dbReference type="ARBA" id="ARBA00048586"/>
    </source>
</evidence>
<dbReference type="GO" id="GO:0016020">
    <property type="term" value="C:membrane"/>
    <property type="evidence" value="ECO:0007669"/>
    <property type="project" value="UniProtKB-SubCell"/>
</dbReference>
<dbReference type="Gene3D" id="1.20.120.1760">
    <property type="match status" value="1"/>
</dbReference>
<evidence type="ECO:0000256" key="17">
    <source>
        <dbReference type="RuleBase" id="RU003750"/>
    </source>
</evidence>
<dbReference type="InterPro" id="IPR043130">
    <property type="entry name" value="CDP-OH_PTrfase_TM_dom"/>
</dbReference>
<evidence type="ECO:0000256" key="14">
    <source>
        <dbReference type="ARBA" id="ARBA00023264"/>
    </source>
</evidence>
<evidence type="ECO:0000256" key="11">
    <source>
        <dbReference type="ARBA" id="ARBA00023098"/>
    </source>
</evidence>
<dbReference type="InterPro" id="IPR000462">
    <property type="entry name" value="CDP-OH_P_trans"/>
</dbReference>
<comment type="similarity">
    <text evidence="4 17">Belongs to the CDP-alcohol phosphatidyltransferase class-I family.</text>
</comment>
<keyword evidence="9 18" id="KW-0812">Transmembrane</keyword>
<dbReference type="AlphaFoldDB" id="A0A926IGJ6"/>
<dbReference type="EC" id="2.7.8.5" evidence="5"/>
<accession>A0A926IGJ6</accession>
<dbReference type="PANTHER" id="PTHR14269:SF62">
    <property type="entry name" value="CDP-DIACYLGLYCEROL--GLYCEROL-3-PHOSPHATE 3-PHOSPHATIDYLTRANSFERASE 1, CHLOROPLASTIC"/>
    <property type="match status" value="1"/>
</dbReference>
<comment type="function">
    <text evidence="1">This protein catalyzes the committed step to the synthesis of the acidic phospholipids.</text>
</comment>
<keyword evidence="20" id="KW-1185">Reference proteome</keyword>
<evidence type="ECO:0000256" key="5">
    <source>
        <dbReference type="ARBA" id="ARBA00013170"/>
    </source>
</evidence>
<protein>
    <recommendedName>
        <fullName evidence="6">CDP-diacylglycerol--glycerol-3-phosphate 3-phosphatidyltransferase</fullName>
        <ecNumber evidence="5">2.7.8.5</ecNumber>
    </recommendedName>
    <alternativeName>
        <fullName evidence="15">Phosphatidylglycerophosphate synthase</fullName>
    </alternativeName>
</protein>
<keyword evidence="12 18" id="KW-0472">Membrane</keyword>
<name>A0A926IGJ6_9FIRM</name>
<evidence type="ECO:0000256" key="2">
    <source>
        <dbReference type="ARBA" id="ARBA00004141"/>
    </source>
</evidence>
<evidence type="ECO:0000313" key="20">
    <source>
        <dbReference type="Proteomes" id="UP000623678"/>
    </source>
</evidence>
<proteinExistence type="inferred from homology"/>
<dbReference type="GO" id="GO:0008444">
    <property type="term" value="F:CDP-diacylglycerol-glycerol-3-phosphate 3-phosphatidyltransferase activity"/>
    <property type="evidence" value="ECO:0007669"/>
    <property type="project" value="UniProtKB-EC"/>
</dbReference>
<dbReference type="PROSITE" id="PS00379">
    <property type="entry name" value="CDP_ALCOHOL_P_TRANSF"/>
    <property type="match status" value="1"/>
</dbReference>
<dbReference type="InterPro" id="IPR004570">
    <property type="entry name" value="Phosphatidylglycerol_P_synth"/>
</dbReference>
<evidence type="ECO:0000256" key="4">
    <source>
        <dbReference type="ARBA" id="ARBA00010441"/>
    </source>
</evidence>
<gene>
    <name evidence="19" type="ORF">H8705_05020</name>
</gene>
<evidence type="ECO:0000256" key="12">
    <source>
        <dbReference type="ARBA" id="ARBA00023136"/>
    </source>
</evidence>
<organism evidence="19 20">
    <name type="scientific">Youxingia wuxianensis</name>
    <dbReference type="NCBI Taxonomy" id="2763678"/>
    <lineage>
        <taxon>Bacteria</taxon>
        <taxon>Bacillati</taxon>
        <taxon>Bacillota</taxon>
        <taxon>Clostridia</taxon>
        <taxon>Eubacteriales</taxon>
        <taxon>Oscillospiraceae</taxon>
        <taxon>Youxingia</taxon>
    </lineage>
</organism>
<comment type="pathway">
    <text evidence="3">Phospholipid metabolism; phosphatidylglycerol biosynthesis; phosphatidylglycerol from CDP-diacylglycerol: step 1/2.</text>
</comment>
<feature type="transmembrane region" description="Helical" evidence="18">
    <location>
        <begin position="91"/>
        <end position="111"/>
    </location>
</feature>
<feature type="transmembrane region" description="Helical" evidence="18">
    <location>
        <begin position="148"/>
        <end position="173"/>
    </location>
</feature>
<dbReference type="InterPro" id="IPR048254">
    <property type="entry name" value="CDP_ALCOHOL_P_TRANSF_CS"/>
</dbReference>
<keyword evidence="11" id="KW-0443">Lipid metabolism</keyword>
<keyword evidence="8 17" id="KW-0808">Transferase</keyword>
<evidence type="ECO:0000256" key="18">
    <source>
        <dbReference type="SAM" id="Phobius"/>
    </source>
</evidence>
<dbReference type="GO" id="GO:0046474">
    <property type="term" value="P:glycerophospholipid biosynthetic process"/>
    <property type="evidence" value="ECO:0007669"/>
    <property type="project" value="TreeGrafter"/>
</dbReference>
<keyword evidence="14" id="KW-1208">Phospholipid metabolism</keyword>
<comment type="caution">
    <text evidence="19">The sequence shown here is derived from an EMBL/GenBank/DDBJ whole genome shotgun (WGS) entry which is preliminary data.</text>
</comment>
<evidence type="ECO:0000256" key="9">
    <source>
        <dbReference type="ARBA" id="ARBA00022692"/>
    </source>
</evidence>
<dbReference type="Proteomes" id="UP000623678">
    <property type="component" value="Unassembled WGS sequence"/>
</dbReference>
<dbReference type="Pfam" id="PF01066">
    <property type="entry name" value="CDP-OH_P_transf"/>
    <property type="match status" value="1"/>
</dbReference>
<evidence type="ECO:0000256" key="15">
    <source>
        <dbReference type="ARBA" id="ARBA00033018"/>
    </source>
</evidence>
<comment type="catalytic activity">
    <reaction evidence="16">
        <text>a CDP-1,2-diacyl-sn-glycerol + sn-glycerol 3-phosphate = a 1,2-diacyl-sn-glycero-3-phospho-(1'-sn-glycero-3'-phosphate) + CMP + H(+)</text>
        <dbReference type="Rhea" id="RHEA:12593"/>
        <dbReference type="ChEBI" id="CHEBI:15378"/>
        <dbReference type="ChEBI" id="CHEBI:57597"/>
        <dbReference type="ChEBI" id="CHEBI:58332"/>
        <dbReference type="ChEBI" id="CHEBI:60110"/>
        <dbReference type="ChEBI" id="CHEBI:60377"/>
        <dbReference type="EC" id="2.7.8.5"/>
    </reaction>
</comment>
<dbReference type="PANTHER" id="PTHR14269">
    <property type="entry name" value="CDP-DIACYLGLYCEROL--GLYCEROL-3-PHOSPHATE 3-PHOSPHATIDYLTRANSFERASE-RELATED"/>
    <property type="match status" value="1"/>
</dbReference>
<keyword evidence="10 18" id="KW-1133">Transmembrane helix</keyword>
<evidence type="ECO:0000313" key="19">
    <source>
        <dbReference type="EMBL" id="MBC8584939.1"/>
    </source>
</evidence>
<comment type="subcellular location">
    <subcellularLocation>
        <location evidence="2">Membrane</location>
        <topology evidence="2">Multi-pass membrane protein</topology>
    </subcellularLocation>
</comment>
<evidence type="ECO:0000256" key="10">
    <source>
        <dbReference type="ARBA" id="ARBA00022989"/>
    </source>
</evidence>